<keyword evidence="1" id="KW-0472">Membrane</keyword>
<gene>
    <name evidence="4" type="ORF">SAMN02745725_02524</name>
</gene>
<dbReference type="Gene3D" id="3.40.710.10">
    <property type="entry name" value="DD-peptidase/beta-lactamase superfamily"/>
    <property type="match status" value="1"/>
</dbReference>
<accession>A0A1M6J7I9</accession>
<dbReference type="RefSeq" id="WP_159430898.1">
    <property type="nucleotide sequence ID" value="NZ_FQYQ01000021.1"/>
</dbReference>
<dbReference type="GO" id="GO:0016740">
    <property type="term" value="F:transferase activity"/>
    <property type="evidence" value="ECO:0007669"/>
    <property type="project" value="UniProtKB-KW"/>
</dbReference>
<dbReference type="InterPro" id="IPR054120">
    <property type="entry name" value="PBPA_dimer"/>
</dbReference>
<dbReference type="AlphaFoldDB" id="A0A1M6J7I9"/>
<evidence type="ECO:0000256" key="1">
    <source>
        <dbReference type="SAM" id="Phobius"/>
    </source>
</evidence>
<dbReference type="GO" id="GO:0071972">
    <property type="term" value="F:peptidoglycan L,D-transpeptidase activity"/>
    <property type="evidence" value="ECO:0007669"/>
    <property type="project" value="TreeGrafter"/>
</dbReference>
<dbReference type="GO" id="GO:0071555">
    <property type="term" value="P:cell wall organization"/>
    <property type="evidence" value="ECO:0007669"/>
    <property type="project" value="TreeGrafter"/>
</dbReference>
<evidence type="ECO:0000259" key="3">
    <source>
        <dbReference type="Pfam" id="PF21922"/>
    </source>
</evidence>
<sequence>MLKVQKNYGYQRKAEEDMTTNHNKKSIRKEIYVTAFMFLIFFAGMIAYFVRFLVVDADSFIYNSYNSRFSVFADDVERGSIYTADGRAIAKTTKNEEGNEVRVYPDERLFSHAVGYVDHGMAGLEANYSFDLLKSHITLSDQINNSLTGQKSMGDSLYTTLDYETQKAAYDGLGMFDGAVIAIDPDTGKIISMVSKPDYNPNTIDKYWDDINDTEKGDSALLNRATNGSYPPGSTFKIVTTLAYLRDGNSPSDFFYKCSGKFDVDDYTIHCSGNKSHGQEDLLTAFSNSCNSAYASMGVEIDREKFQSTAEDLLFNDTLPTLISGTKASKFAINSDTKESIVAQTAIGQGRTTVSPLHMCMLVSAIANNGQLMEPYIADRIISDDGKVVSETEPVSYGSIITASEANLLNQYMEAVVTDGTAEKVDFGDLKVYGKTGTAEYTENKKITHSWFVGYAKDENGKKLAVAVIMEGAGYGSKYAAPLAASVFKAYFEK</sequence>
<dbReference type="OrthoDB" id="9804124at2"/>
<dbReference type="EMBL" id="FQYQ01000021">
    <property type="protein sequence ID" value="SHJ42587.1"/>
    <property type="molecule type" value="Genomic_DNA"/>
</dbReference>
<keyword evidence="5" id="KW-1185">Reference proteome</keyword>
<feature type="domain" description="Penicillin binding protein A dimerisation" evidence="3">
    <location>
        <begin position="78"/>
        <end position="156"/>
    </location>
</feature>
<keyword evidence="1" id="KW-1133">Transmembrane helix</keyword>
<dbReference type="GO" id="GO:0005886">
    <property type="term" value="C:plasma membrane"/>
    <property type="evidence" value="ECO:0007669"/>
    <property type="project" value="TreeGrafter"/>
</dbReference>
<dbReference type="SUPFAM" id="SSF56601">
    <property type="entry name" value="beta-lactamase/transpeptidase-like"/>
    <property type="match status" value="1"/>
</dbReference>
<feature type="transmembrane region" description="Helical" evidence="1">
    <location>
        <begin position="31"/>
        <end position="54"/>
    </location>
</feature>
<evidence type="ECO:0000313" key="5">
    <source>
        <dbReference type="Proteomes" id="UP000184185"/>
    </source>
</evidence>
<protein>
    <submittedName>
        <fullName evidence="4">Peptidoglycan glycosyltransferase</fullName>
    </submittedName>
</protein>
<dbReference type="Gene3D" id="3.90.1310.10">
    <property type="entry name" value="Penicillin-binding protein 2a (Domain 2)"/>
    <property type="match status" value="1"/>
</dbReference>
<reference evidence="4 5" key="1">
    <citation type="submission" date="2016-11" db="EMBL/GenBank/DDBJ databases">
        <authorList>
            <person name="Jaros S."/>
            <person name="Januszkiewicz K."/>
            <person name="Wedrychowicz H."/>
        </authorList>
    </citation>
    <scope>NUCLEOTIDE SEQUENCE [LARGE SCALE GENOMIC DNA]</scope>
    <source>
        <strain evidence="4 5">DSM 14809</strain>
    </source>
</reference>
<evidence type="ECO:0000313" key="4">
    <source>
        <dbReference type="EMBL" id="SHJ42587.1"/>
    </source>
</evidence>
<keyword evidence="1" id="KW-0812">Transmembrane</keyword>
<dbReference type="PANTHER" id="PTHR30627:SF24">
    <property type="entry name" value="PENICILLIN-BINDING PROTEIN 4B"/>
    <property type="match status" value="1"/>
</dbReference>
<dbReference type="InterPro" id="IPR012338">
    <property type="entry name" value="Beta-lactam/transpept-like"/>
</dbReference>
<dbReference type="Proteomes" id="UP000184185">
    <property type="component" value="Unassembled WGS sequence"/>
</dbReference>
<organism evidence="4 5">
    <name type="scientific">Pseudobutyrivibrio xylanivorans DSM 14809</name>
    <dbReference type="NCBI Taxonomy" id="1123012"/>
    <lineage>
        <taxon>Bacteria</taxon>
        <taxon>Bacillati</taxon>
        <taxon>Bacillota</taxon>
        <taxon>Clostridia</taxon>
        <taxon>Lachnospirales</taxon>
        <taxon>Lachnospiraceae</taxon>
        <taxon>Pseudobutyrivibrio</taxon>
    </lineage>
</organism>
<dbReference type="GO" id="GO:0008658">
    <property type="term" value="F:penicillin binding"/>
    <property type="evidence" value="ECO:0007669"/>
    <property type="project" value="InterPro"/>
</dbReference>
<dbReference type="STRING" id="185007.SAMN02910350_02819"/>
<dbReference type="PANTHER" id="PTHR30627">
    <property type="entry name" value="PEPTIDOGLYCAN D,D-TRANSPEPTIDASE"/>
    <property type="match status" value="1"/>
</dbReference>
<name>A0A1M6J7I9_PSEXY</name>
<dbReference type="InterPro" id="IPR001460">
    <property type="entry name" value="PCN-bd_Tpept"/>
</dbReference>
<dbReference type="Pfam" id="PF00905">
    <property type="entry name" value="Transpeptidase"/>
    <property type="match status" value="1"/>
</dbReference>
<keyword evidence="4" id="KW-0808">Transferase</keyword>
<dbReference type="Pfam" id="PF21922">
    <property type="entry name" value="PBP_dimer_2"/>
    <property type="match status" value="1"/>
</dbReference>
<evidence type="ECO:0000259" key="2">
    <source>
        <dbReference type="Pfam" id="PF00905"/>
    </source>
</evidence>
<proteinExistence type="predicted"/>
<feature type="domain" description="Penicillin-binding protein transpeptidase" evidence="2">
    <location>
        <begin position="178"/>
        <end position="488"/>
    </location>
</feature>
<dbReference type="InterPro" id="IPR050515">
    <property type="entry name" value="Beta-lactam/transpept"/>
</dbReference>